<keyword evidence="1" id="KW-0812">Transmembrane</keyword>
<feature type="transmembrane region" description="Helical" evidence="1">
    <location>
        <begin position="109"/>
        <end position="131"/>
    </location>
</feature>
<dbReference type="EMBL" id="JAUSTZ010000001">
    <property type="protein sequence ID" value="MDQ0223842.1"/>
    <property type="molecule type" value="Genomic_DNA"/>
</dbReference>
<name>A0ABT9YV28_9BACI</name>
<feature type="transmembrane region" description="Helical" evidence="1">
    <location>
        <begin position="12"/>
        <end position="35"/>
    </location>
</feature>
<comment type="caution">
    <text evidence="2">The sequence shown here is derived from an EMBL/GenBank/DDBJ whole genome shotgun (WGS) entry which is preliminary data.</text>
</comment>
<keyword evidence="1" id="KW-1133">Transmembrane helix</keyword>
<keyword evidence="3" id="KW-1185">Reference proteome</keyword>
<proteinExistence type="predicted"/>
<feature type="transmembrane region" description="Helical" evidence="1">
    <location>
        <begin position="240"/>
        <end position="261"/>
    </location>
</feature>
<feature type="transmembrane region" description="Helical" evidence="1">
    <location>
        <begin position="177"/>
        <end position="196"/>
    </location>
</feature>
<protein>
    <submittedName>
        <fullName evidence="2">Preprotein translocase subunit Sss1</fullName>
    </submittedName>
</protein>
<feature type="transmembrane region" description="Helical" evidence="1">
    <location>
        <begin position="143"/>
        <end position="165"/>
    </location>
</feature>
<feature type="transmembrane region" description="Helical" evidence="1">
    <location>
        <begin position="216"/>
        <end position="234"/>
    </location>
</feature>
<organism evidence="2 3">
    <name type="scientific">Metabacillus niabensis</name>
    <dbReference type="NCBI Taxonomy" id="324854"/>
    <lineage>
        <taxon>Bacteria</taxon>
        <taxon>Bacillati</taxon>
        <taxon>Bacillota</taxon>
        <taxon>Bacilli</taxon>
        <taxon>Bacillales</taxon>
        <taxon>Bacillaceae</taxon>
        <taxon>Metabacillus</taxon>
    </lineage>
</organism>
<evidence type="ECO:0000313" key="2">
    <source>
        <dbReference type="EMBL" id="MDQ0223842.1"/>
    </source>
</evidence>
<evidence type="ECO:0000313" key="3">
    <source>
        <dbReference type="Proteomes" id="UP001232245"/>
    </source>
</evidence>
<evidence type="ECO:0000256" key="1">
    <source>
        <dbReference type="SAM" id="Phobius"/>
    </source>
</evidence>
<dbReference type="Proteomes" id="UP001232245">
    <property type="component" value="Unassembled WGS sequence"/>
</dbReference>
<reference evidence="2 3" key="1">
    <citation type="submission" date="2023-07" db="EMBL/GenBank/DDBJ databases">
        <title>Genomic Encyclopedia of Type Strains, Phase IV (KMG-IV): sequencing the most valuable type-strain genomes for metagenomic binning, comparative biology and taxonomic classification.</title>
        <authorList>
            <person name="Goeker M."/>
        </authorList>
    </citation>
    <scope>NUCLEOTIDE SEQUENCE [LARGE SCALE GENOMIC DNA]</scope>
    <source>
        <strain evidence="2 3">DSM 17723</strain>
    </source>
</reference>
<gene>
    <name evidence="2" type="ORF">J2S02_000164</name>
</gene>
<keyword evidence="1" id="KW-0472">Membrane</keyword>
<dbReference type="RefSeq" id="WP_174880701.1">
    <property type="nucleotide sequence ID" value="NZ_CADEPK010000231.1"/>
</dbReference>
<sequence>MKLHAETKNKRALPLIDVSSGSIVMAIGIFLIGAIQQFSFLNQHLSTVLTFSLLCFWFMLVLTFFLSVWREAYRQYLTKHPITFFGVGTWIASTSVIGNLFVLRFPSSLLAIKGLLILNLVLWSFFIVFCMKQLKTIIKNGHIFETHGAILLSTVSTQSIAILMINTDSPFSHTSLIDGFILIGIMFYIISIILLIMRFSKKFRNIHEWKNTDCIIHGAVSITGLSMTLSGHFSSFSLSMIWYAAFSLFVFVEFIEVIRGVKRIKDYGLKKGIFTYHVSQWSRNFTFGMFYLFTLRLLENYSTENTLLFQKLVLYPLGWIVLLLLLIQISIFSYSAFLMKEIQTLAKHSTT</sequence>
<feature type="transmembrane region" description="Helical" evidence="1">
    <location>
        <begin position="273"/>
        <end position="293"/>
    </location>
</feature>
<feature type="transmembrane region" description="Helical" evidence="1">
    <location>
        <begin position="313"/>
        <end position="337"/>
    </location>
</feature>
<accession>A0ABT9YV28</accession>
<feature type="transmembrane region" description="Helical" evidence="1">
    <location>
        <begin position="47"/>
        <end position="69"/>
    </location>
</feature>
<feature type="transmembrane region" description="Helical" evidence="1">
    <location>
        <begin position="81"/>
        <end position="103"/>
    </location>
</feature>